<keyword evidence="4 7" id="KW-0812">Transmembrane</keyword>
<dbReference type="GO" id="GO:0005886">
    <property type="term" value="C:plasma membrane"/>
    <property type="evidence" value="ECO:0007669"/>
    <property type="project" value="UniProtKB-SubCell"/>
</dbReference>
<feature type="domain" description="ABC transmembrane type-1" evidence="8">
    <location>
        <begin position="90"/>
        <end position="274"/>
    </location>
</feature>
<name>A0A7Y9IZW8_9BURK</name>
<dbReference type="RefSeq" id="WP_218863583.1">
    <property type="nucleotide sequence ID" value="NZ_JACBYR010000002.1"/>
</dbReference>
<feature type="transmembrane region" description="Helical" evidence="7">
    <location>
        <begin position="128"/>
        <end position="150"/>
    </location>
</feature>
<dbReference type="Pfam" id="PF00528">
    <property type="entry name" value="BPD_transp_1"/>
    <property type="match status" value="1"/>
</dbReference>
<feature type="transmembrane region" description="Helical" evidence="7">
    <location>
        <begin position="252"/>
        <end position="274"/>
    </location>
</feature>
<proteinExistence type="inferred from homology"/>
<dbReference type="PANTHER" id="PTHR30151">
    <property type="entry name" value="ALKANE SULFONATE ABC TRANSPORTER-RELATED, MEMBRANE SUBUNIT"/>
    <property type="match status" value="1"/>
</dbReference>
<evidence type="ECO:0000256" key="3">
    <source>
        <dbReference type="ARBA" id="ARBA00022475"/>
    </source>
</evidence>
<evidence type="ECO:0000256" key="6">
    <source>
        <dbReference type="ARBA" id="ARBA00023136"/>
    </source>
</evidence>
<feature type="transmembrane region" description="Helical" evidence="7">
    <location>
        <begin position="196"/>
        <end position="215"/>
    </location>
</feature>
<evidence type="ECO:0000256" key="4">
    <source>
        <dbReference type="ARBA" id="ARBA00022692"/>
    </source>
</evidence>
<evidence type="ECO:0000313" key="9">
    <source>
        <dbReference type="EMBL" id="NYE85463.1"/>
    </source>
</evidence>
<reference evidence="9 10" key="1">
    <citation type="submission" date="2020-07" db="EMBL/GenBank/DDBJ databases">
        <title>Genomic Encyclopedia of Type Strains, Phase IV (KMG-V): Genome sequencing to study the core and pangenomes of soil and plant-associated prokaryotes.</title>
        <authorList>
            <person name="Whitman W."/>
        </authorList>
    </citation>
    <scope>NUCLEOTIDE SEQUENCE [LARGE SCALE GENOMIC DNA]</scope>
    <source>
        <strain evidence="9 10">SAS40</strain>
    </source>
</reference>
<dbReference type="EMBL" id="JACBYR010000002">
    <property type="protein sequence ID" value="NYE85463.1"/>
    <property type="molecule type" value="Genomic_DNA"/>
</dbReference>
<evidence type="ECO:0000256" key="1">
    <source>
        <dbReference type="ARBA" id="ARBA00004651"/>
    </source>
</evidence>
<dbReference type="InterPro" id="IPR000515">
    <property type="entry name" value="MetI-like"/>
</dbReference>
<dbReference type="AlphaFoldDB" id="A0A7Y9IZW8"/>
<comment type="subcellular location">
    <subcellularLocation>
        <location evidence="1 7">Cell membrane</location>
        <topology evidence="1 7">Multi-pass membrane protein</topology>
    </subcellularLocation>
</comment>
<keyword evidence="2 7" id="KW-0813">Transport</keyword>
<feature type="transmembrane region" description="Helical" evidence="7">
    <location>
        <begin position="156"/>
        <end position="175"/>
    </location>
</feature>
<gene>
    <name evidence="9" type="ORF">FHW18_004770</name>
</gene>
<dbReference type="InterPro" id="IPR035906">
    <property type="entry name" value="MetI-like_sf"/>
</dbReference>
<feature type="transmembrane region" description="Helical" evidence="7">
    <location>
        <begin position="41"/>
        <end position="61"/>
    </location>
</feature>
<keyword evidence="6 7" id="KW-0472">Membrane</keyword>
<protein>
    <submittedName>
        <fullName evidence="9">NitT/TauT family transport system permease protein</fullName>
    </submittedName>
</protein>
<accession>A0A7Y9IZW8</accession>
<keyword evidence="10" id="KW-1185">Reference proteome</keyword>
<evidence type="ECO:0000256" key="7">
    <source>
        <dbReference type="RuleBase" id="RU363032"/>
    </source>
</evidence>
<dbReference type="PROSITE" id="PS50928">
    <property type="entry name" value="ABC_TM1"/>
    <property type="match status" value="1"/>
</dbReference>
<sequence>MKSILADALPLAQTARADTAPQTQIAARKPGALTAARRLLVQQIALLLVILAVWEAAGAWLVDPFWSSRPSLIAERLWILAGTGDLWIHLSTTISEAGIGLAMGCGVGIALGLLMARFDRATRVAEPLFMGLYSLPRVALAPLFVLWFGIGLLAKVMMSFSMVVFVFVLNVLEGIRSLDRDPIDLLRTMRASPWYIARRVLLPAVLPWIAAAFRIAVGLSLIGAVVGELIGSSSGLGWYIEKSAGQLDTTGVFAGIISLLIVAMVANLLVTLVFRKLTGWRQ</sequence>
<evidence type="ECO:0000259" key="8">
    <source>
        <dbReference type="PROSITE" id="PS50928"/>
    </source>
</evidence>
<dbReference type="Gene3D" id="1.10.3720.10">
    <property type="entry name" value="MetI-like"/>
    <property type="match status" value="1"/>
</dbReference>
<evidence type="ECO:0000256" key="2">
    <source>
        <dbReference type="ARBA" id="ARBA00022448"/>
    </source>
</evidence>
<evidence type="ECO:0000256" key="5">
    <source>
        <dbReference type="ARBA" id="ARBA00022989"/>
    </source>
</evidence>
<dbReference type="PANTHER" id="PTHR30151:SF20">
    <property type="entry name" value="ABC TRANSPORTER PERMEASE PROTEIN HI_0355-RELATED"/>
    <property type="match status" value="1"/>
</dbReference>
<keyword evidence="3" id="KW-1003">Cell membrane</keyword>
<evidence type="ECO:0000313" key="10">
    <source>
        <dbReference type="Proteomes" id="UP000542125"/>
    </source>
</evidence>
<dbReference type="SUPFAM" id="SSF161098">
    <property type="entry name" value="MetI-like"/>
    <property type="match status" value="1"/>
</dbReference>
<keyword evidence="5 7" id="KW-1133">Transmembrane helix</keyword>
<dbReference type="GO" id="GO:0055085">
    <property type="term" value="P:transmembrane transport"/>
    <property type="evidence" value="ECO:0007669"/>
    <property type="project" value="InterPro"/>
</dbReference>
<dbReference type="CDD" id="cd06261">
    <property type="entry name" value="TM_PBP2"/>
    <property type="match status" value="1"/>
</dbReference>
<dbReference type="Proteomes" id="UP000542125">
    <property type="component" value="Unassembled WGS sequence"/>
</dbReference>
<feature type="transmembrane region" description="Helical" evidence="7">
    <location>
        <begin position="97"/>
        <end position="116"/>
    </location>
</feature>
<comment type="caution">
    <text evidence="9">The sequence shown here is derived from an EMBL/GenBank/DDBJ whole genome shotgun (WGS) entry which is preliminary data.</text>
</comment>
<comment type="similarity">
    <text evidence="7">Belongs to the binding-protein-dependent transport system permease family.</text>
</comment>
<organism evidence="9 10">
    <name type="scientific">Pigmentiphaga litoralis</name>
    <dbReference type="NCBI Taxonomy" id="516702"/>
    <lineage>
        <taxon>Bacteria</taxon>
        <taxon>Pseudomonadati</taxon>
        <taxon>Pseudomonadota</taxon>
        <taxon>Betaproteobacteria</taxon>
        <taxon>Burkholderiales</taxon>
        <taxon>Alcaligenaceae</taxon>
        <taxon>Pigmentiphaga</taxon>
    </lineage>
</organism>